<evidence type="ECO:0000259" key="16">
    <source>
        <dbReference type="Pfam" id="PF00156"/>
    </source>
</evidence>
<dbReference type="GO" id="GO:0032264">
    <property type="term" value="P:IMP salvage"/>
    <property type="evidence" value="ECO:0007669"/>
    <property type="project" value="UniProtKB-UniPathway"/>
</dbReference>
<evidence type="ECO:0000256" key="5">
    <source>
        <dbReference type="ARBA" id="ARBA00011895"/>
    </source>
</evidence>
<dbReference type="PANTHER" id="PTHR43340:SF1">
    <property type="entry name" value="HYPOXANTHINE PHOSPHORIBOSYLTRANSFERASE"/>
    <property type="match status" value="1"/>
</dbReference>
<dbReference type="AlphaFoldDB" id="A0A7X2PDV9"/>
<keyword evidence="6 15" id="KW-0963">Cytoplasm</keyword>
<keyword evidence="11 15" id="KW-0547">Nucleotide-binding</keyword>
<dbReference type="Proteomes" id="UP000460549">
    <property type="component" value="Unassembled WGS sequence"/>
</dbReference>
<dbReference type="CDD" id="cd06223">
    <property type="entry name" value="PRTases_typeI"/>
    <property type="match status" value="1"/>
</dbReference>
<reference evidence="17 18" key="1">
    <citation type="submission" date="2019-08" db="EMBL/GenBank/DDBJ databases">
        <title>In-depth cultivation of the pig gut microbiome towards novel bacterial diversity and tailored functional studies.</title>
        <authorList>
            <person name="Wylensek D."/>
            <person name="Hitch T.C.A."/>
            <person name="Clavel T."/>
        </authorList>
    </citation>
    <scope>NUCLEOTIDE SEQUENCE [LARGE SCALE GENOMIC DNA]</scope>
    <source>
        <strain evidence="17 18">NM-380-WT-3C1</strain>
    </source>
</reference>
<comment type="similarity">
    <text evidence="4 15">Belongs to the purine/pyrimidine phosphoribosyltransferase family.</text>
</comment>
<evidence type="ECO:0000256" key="2">
    <source>
        <dbReference type="ARBA" id="ARBA00004496"/>
    </source>
</evidence>
<evidence type="ECO:0000256" key="15">
    <source>
        <dbReference type="RuleBase" id="RU364099"/>
    </source>
</evidence>
<evidence type="ECO:0000256" key="10">
    <source>
        <dbReference type="ARBA" id="ARBA00022726"/>
    </source>
</evidence>
<name>A0A7X2PDV9_9SPIO</name>
<keyword evidence="12 15" id="KW-0460">Magnesium</keyword>
<dbReference type="GO" id="GO:0000166">
    <property type="term" value="F:nucleotide binding"/>
    <property type="evidence" value="ECO:0007669"/>
    <property type="project" value="UniProtKB-KW"/>
</dbReference>
<accession>A0A7X2PDV9</accession>
<evidence type="ECO:0000256" key="6">
    <source>
        <dbReference type="ARBA" id="ARBA00022490"/>
    </source>
</evidence>
<evidence type="ECO:0000256" key="1">
    <source>
        <dbReference type="ARBA" id="ARBA00001946"/>
    </source>
</evidence>
<evidence type="ECO:0000256" key="12">
    <source>
        <dbReference type="ARBA" id="ARBA00022842"/>
    </source>
</evidence>
<comment type="cofactor">
    <cofactor evidence="1 15">
        <name>Mg(2+)</name>
        <dbReference type="ChEBI" id="CHEBI:18420"/>
    </cofactor>
</comment>
<dbReference type="Pfam" id="PF00156">
    <property type="entry name" value="Pribosyltran"/>
    <property type="match status" value="1"/>
</dbReference>
<evidence type="ECO:0000256" key="7">
    <source>
        <dbReference type="ARBA" id="ARBA00022676"/>
    </source>
</evidence>
<feature type="domain" description="Phosphoribosyltransferase" evidence="16">
    <location>
        <begin position="23"/>
        <end position="171"/>
    </location>
</feature>
<evidence type="ECO:0000256" key="3">
    <source>
        <dbReference type="ARBA" id="ARBA00004669"/>
    </source>
</evidence>
<sequence>MAKSLTIPPLTEDLAQVLIDADTINRRVTELAIQINNDYRDITEPLILIGVLKGSFIFLSDLCRKLTIPHVVDFIAISSYGNKGEVQGNVRMLMDIREDMAGRDVLIVEDILDSGNTLAYLQRNFATRGAKSVRIATFLDKPERHKIDLKLDYMGFTIPDVWVVGYGLDYKEKYRTLPYIAEMYPVH</sequence>
<dbReference type="GO" id="GO:0052657">
    <property type="term" value="F:guanine phosphoribosyltransferase activity"/>
    <property type="evidence" value="ECO:0007669"/>
    <property type="project" value="UniProtKB-ARBA"/>
</dbReference>
<dbReference type="RefSeq" id="WP_154426427.1">
    <property type="nucleotide sequence ID" value="NZ_JAQYGB010000095.1"/>
</dbReference>
<dbReference type="InterPro" id="IPR005904">
    <property type="entry name" value="Hxn_phspho_trans"/>
</dbReference>
<dbReference type="NCBIfam" id="TIGR01203">
    <property type="entry name" value="HGPRTase"/>
    <property type="match status" value="1"/>
</dbReference>
<evidence type="ECO:0000256" key="14">
    <source>
        <dbReference type="ARBA" id="ARBA00049402"/>
    </source>
</evidence>
<proteinExistence type="inferred from homology"/>
<comment type="caution">
    <text evidence="17">The sequence shown here is derived from an EMBL/GenBank/DDBJ whole genome shotgun (WGS) entry which is preliminary data.</text>
</comment>
<comment type="catalytic activity">
    <reaction evidence="14">
        <text>IMP + diphosphate = hypoxanthine + 5-phospho-alpha-D-ribose 1-diphosphate</text>
        <dbReference type="Rhea" id="RHEA:17973"/>
        <dbReference type="ChEBI" id="CHEBI:17368"/>
        <dbReference type="ChEBI" id="CHEBI:33019"/>
        <dbReference type="ChEBI" id="CHEBI:58017"/>
        <dbReference type="ChEBI" id="CHEBI:58053"/>
        <dbReference type="EC" id="2.4.2.8"/>
    </reaction>
    <physiologicalReaction direction="right-to-left" evidence="14">
        <dbReference type="Rhea" id="RHEA:17975"/>
    </physiologicalReaction>
</comment>
<evidence type="ECO:0000256" key="11">
    <source>
        <dbReference type="ARBA" id="ARBA00022741"/>
    </source>
</evidence>
<dbReference type="GO" id="GO:0004422">
    <property type="term" value="F:hypoxanthine phosphoribosyltransferase activity"/>
    <property type="evidence" value="ECO:0007669"/>
    <property type="project" value="InterPro"/>
</dbReference>
<dbReference type="Gene3D" id="3.40.50.2020">
    <property type="match status" value="1"/>
</dbReference>
<dbReference type="PANTHER" id="PTHR43340">
    <property type="entry name" value="HYPOXANTHINE-GUANINE PHOSPHORIBOSYLTRANSFERASE"/>
    <property type="match status" value="1"/>
</dbReference>
<dbReference type="GO" id="GO:0032263">
    <property type="term" value="P:GMP salvage"/>
    <property type="evidence" value="ECO:0007669"/>
    <property type="project" value="TreeGrafter"/>
</dbReference>
<dbReference type="UniPathway" id="UPA00591">
    <property type="reaction ID" value="UER00648"/>
</dbReference>
<dbReference type="GO" id="GO:0005829">
    <property type="term" value="C:cytosol"/>
    <property type="evidence" value="ECO:0007669"/>
    <property type="project" value="TreeGrafter"/>
</dbReference>
<evidence type="ECO:0000313" key="18">
    <source>
        <dbReference type="Proteomes" id="UP000460549"/>
    </source>
</evidence>
<dbReference type="GO" id="GO:0006178">
    <property type="term" value="P:guanine salvage"/>
    <property type="evidence" value="ECO:0007669"/>
    <property type="project" value="TreeGrafter"/>
</dbReference>
<keyword evidence="7 15" id="KW-0328">Glycosyltransferase</keyword>
<gene>
    <name evidence="17" type="primary">hpt</name>
    <name evidence="17" type="ORF">FYJ80_09755</name>
</gene>
<dbReference type="InterPro" id="IPR029057">
    <property type="entry name" value="PRTase-like"/>
</dbReference>
<comment type="catalytic activity">
    <reaction evidence="13">
        <text>GMP + diphosphate = guanine + 5-phospho-alpha-D-ribose 1-diphosphate</text>
        <dbReference type="Rhea" id="RHEA:25424"/>
        <dbReference type="ChEBI" id="CHEBI:16235"/>
        <dbReference type="ChEBI" id="CHEBI:33019"/>
        <dbReference type="ChEBI" id="CHEBI:58017"/>
        <dbReference type="ChEBI" id="CHEBI:58115"/>
        <dbReference type="EC" id="2.4.2.8"/>
    </reaction>
    <physiologicalReaction direction="right-to-left" evidence="13">
        <dbReference type="Rhea" id="RHEA:25426"/>
    </physiologicalReaction>
</comment>
<protein>
    <recommendedName>
        <fullName evidence="5 15">Hypoxanthine phosphoribosyltransferase</fullName>
        <ecNumber evidence="5 15">2.4.2.8</ecNumber>
    </recommendedName>
</protein>
<evidence type="ECO:0000256" key="4">
    <source>
        <dbReference type="ARBA" id="ARBA00008391"/>
    </source>
</evidence>
<keyword evidence="8 15" id="KW-0808">Transferase</keyword>
<dbReference type="GO" id="GO:0000287">
    <property type="term" value="F:magnesium ion binding"/>
    <property type="evidence" value="ECO:0007669"/>
    <property type="project" value="TreeGrafter"/>
</dbReference>
<dbReference type="FunFam" id="3.40.50.2020:FF:000006">
    <property type="entry name" value="Hypoxanthine phosphoribosyltransferase"/>
    <property type="match status" value="1"/>
</dbReference>
<dbReference type="SUPFAM" id="SSF53271">
    <property type="entry name" value="PRTase-like"/>
    <property type="match status" value="1"/>
</dbReference>
<dbReference type="InterPro" id="IPR000836">
    <property type="entry name" value="PRTase_dom"/>
</dbReference>
<keyword evidence="10 15" id="KW-0660">Purine salvage</keyword>
<comment type="pathway">
    <text evidence="3 15">Purine metabolism; IMP biosynthesis via salvage pathway; IMP from hypoxanthine: step 1/1.</text>
</comment>
<comment type="subcellular location">
    <subcellularLocation>
        <location evidence="2 15">Cytoplasm</location>
    </subcellularLocation>
</comment>
<dbReference type="EC" id="2.4.2.8" evidence="5 15"/>
<organism evidence="17 18">
    <name type="scientific">Bullifex porci</name>
    <dbReference type="NCBI Taxonomy" id="2606638"/>
    <lineage>
        <taxon>Bacteria</taxon>
        <taxon>Pseudomonadati</taxon>
        <taxon>Spirochaetota</taxon>
        <taxon>Spirochaetia</taxon>
        <taxon>Spirochaetales</taxon>
        <taxon>Spirochaetaceae</taxon>
        <taxon>Bullifex</taxon>
    </lineage>
</organism>
<evidence type="ECO:0000313" key="17">
    <source>
        <dbReference type="EMBL" id="MSU07048.1"/>
    </source>
</evidence>
<evidence type="ECO:0000256" key="9">
    <source>
        <dbReference type="ARBA" id="ARBA00022723"/>
    </source>
</evidence>
<dbReference type="InterPro" id="IPR050408">
    <property type="entry name" value="HGPRT"/>
</dbReference>
<evidence type="ECO:0000256" key="8">
    <source>
        <dbReference type="ARBA" id="ARBA00022679"/>
    </source>
</evidence>
<dbReference type="GO" id="GO:0006166">
    <property type="term" value="P:purine ribonucleoside salvage"/>
    <property type="evidence" value="ECO:0007669"/>
    <property type="project" value="UniProtKB-KW"/>
</dbReference>
<dbReference type="GO" id="GO:0046100">
    <property type="term" value="P:hypoxanthine metabolic process"/>
    <property type="evidence" value="ECO:0007669"/>
    <property type="project" value="TreeGrafter"/>
</dbReference>
<dbReference type="EMBL" id="VUNN01000024">
    <property type="protein sequence ID" value="MSU07048.1"/>
    <property type="molecule type" value="Genomic_DNA"/>
</dbReference>
<keyword evidence="9 15" id="KW-0479">Metal-binding</keyword>
<evidence type="ECO:0000256" key="13">
    <source>
        <dbReference type="ARBA" id="ARBA00048811"/>
    </source>
</evidence>
<keyword evidence="18" id="KW-1185">Reference proteome</keyword>